<evidence type="ECO:0000256" key="4">
    <source>
        <dbReference type="ARBA" id="ARBA00023157"/>
    </source>
</evidence>
<reference evidence="8 9" key="1">
    <citation type="submission" date="2018-12" db="EMBL/GenBank/DDBJ databases">
        <authorList>
            <person name="Tiukova I."/>
            <person name="Dainat J."/>
        </authorList>
    </citation>
    <scope>NUCLEOTIDE SEQUENCE [LARGE SCALE GENOMIC DNA]</scope>
</reference>
<evidence type="ECO:0000256" key="2">
    <source>
        <dbReference type="ARBA" id="ARBA00022729"/>
    </source>
</evidence>
<sequence>MKSILIALPATCLALESIRGVSPDLLKSKYQPDKDGYFHCLNDSTIAIPFSKVNDDYCDCPDGSDEPGTSACSNGRFYCINEGFLPHYIPSAWVDDGVCDYELCCDGSDEPEGTCENRCKEYAEAYEVETRKNEEKLKKGLQLKSKILEKSREQRQILVQEVEAISGQVVEMENRLQELEEEKSRSGSAGLKKVEEIFKPFEDVISGISGQLKEYSERLLVLEDTLRKMNEEYNHNFNDPAVKLAASTFQDYLANHEAVKKEDGDSTGDLNGKLEEVKEQIVKELVEGTTEFGADGLFGRLQQSAEQMMDEFLGVRKERKKISKGISLGKLEAEAEDAEKRLKDSRGLLEEKKRDLERSYGPDDILRSRTDCITNKFGEYKYRLCFTGKLEQIDGSQHAVRIGSYESAEIDEKTGELVIKYGGGEKCWNGPIRGAEVRAVCGVKDEILTVSEPEKCHYMIEMTSPVACAD</sequence>
<feature type="coiled-coil region" evidence="5">
    <location>
        <begin position="162"/>
        <end position="232"/>
    </location>
</feature>
<dbReference type="InParanoid" id="A0A448YHJ3"/>
<dbReference type="Pfam" id="PF12999">
    <property type="entry name" value="PRKCSH-like"/>
    <property type="match status" value="1"/>
</dbReference>
<gene>
    <name evidence="8" type="ORF">BRENAR_LOCUS1102</name>
</gene>
<evidence type="ECO:0000313" key="8">
    <source>
        <dbReference type="EMBL" id="VEU20367.1"/>
    </source>
</evidence>
<accession>A0A448YHJ3</accession>
<dbReference type="PANTHER" id="PTHR12630:SF1">
    <property type="entry name" value="GLUCOSIDASE 2 SUBUNIT BETA"/>
    <property type="match status" value="1"/>
</dbReference>
<dbReference type="STRING" id="13370.A0A448YHJ3"/>
<feature type="domain" description="MRH" evidence="7">
    <location>
        <begin position="370"/>
        <end position="470"/>
    </location>
</feature>
<dbReference type="InterPro" id="IPR036607">
    <property type="entry name" value="PRKCSH"/>
</dbReference>
<evidence type="ECO:0000259" key="7">
    <source>
        <dbReference type="PROSITE" id="PS51914"/>
    </source>
</evidence>
<evidence type="ECO:0000256" key="5">
    <source>
        <dbReference type="SAM" id="Coils"/>
    </source>
</evidence>
<dbReference type="InterPro" id="IPR039794">
    <property type="entry name" value="Gtb1-like"/>
</dbReference>
<feature type="coiled-coil region" evidence="5">
    <location>
        <begin position="328"/>
        <end position="359"/>
    </location>
</feature>
<dbReference type="InterPro" id="IPR028146">
    <property type="entry name" value="PRKCSH_N"/>
</dbReference>
<evidence type="ECO:0000313" key="9">
    <source>
        <dbReference type="Proteomes" id="UP000290900"/>
    </source>
</evidence>
<keyword evidence="2 6" id="KW-0732">Signal</keyword>
<dbReference type="EMBL" id="CAACVR010000003">
    <property type="protein sequence ID" value="VEU20367.1"/>
    <property type="molecule type" value="Genomic_DNA"/>
</dbReference>
<dbReference type="Pfam" id="PF13015">
    <property type="entry name" value="PRKCSH_1"/>
    <property type="match status" value="1"/>
</dbReference>
<name>A0A448YHJ3_BRENA</name>
<organism evidence="8 9">
    <name type="scientific">Brettanomyces naardenensis</name>
    <name type="common">Yeast</name>
    <dbReference type="NCBI Taxonomy" id="13370"/>
    <lineage>
        <taxon>Eukaryota</taxon>
        <taxon>Fungi</taxon>
        <taxon>Dikarya</taxon>
        <taxon>Ascomycota</taxon>
        <taxon>Saccharomycotina</taxon>
        <taxon>Pichiomycetes</taxon>
        <taxon>Pichiales</taxon>
        <taxon>Pichiaceae</taxon>
        <taxon>Brettanomyces</taxon>
    </lineage>
</organism>
<evidence type="ECO:0000256" key="3">
    <source>
        <dbReference type="ARBA" id="ARBA00022824"/>
    </source>
</evidence>
<dbReference type="Gene3D" id="2.70.130.10">
    <property type="entry name" value="Mannose-6-phosphate receptor binding domain"/>
    <property type="match status" value="1"/>
</dbReference>
<proteinExistence type="predicted"/>
<dbReference type="FunCoup" id="A0A448YHJ3">
    <property type="interactions" value="557"/>
</dbReference>
<keyword evidence="3" id="KW-0256">Endoplasmic reticulum</keyword>
<dbReference type="AlphaFoldDB" id="A0A448YHJ3"/>
<feature type="chain" id="PRO_5019145203" description="Glucosidase 2 subunit beta" evidence="6">
    <location>
        <begin position="21"/>
        <end position="470"/>
    </location>
</feature>
<keyword evidence="5" id="KW-0175">Coiled coil</keyword>
<dbReference type="InterPro" id="IPR036055">
    <property type="entry name" value="LDL_receptor-like_sf"/>
</dbReference>
<dbReference type="SUPFAM" id="SSF57424">
    <property type="entry name" value="LDL receptor-like module"/>
    <property type="match status" value="1"/>
</dbReference>
<dbReference type="PROSITE" id="PS51914">
    <property type="entry name" value="MRH"/>
    <property type="match status" value="1"/>
</dbReference>
<dbReference type="PANTHER" id="PTHR12630">
    <property type="entry name" value="N-LINKED OLIGOSACCHARIDE PROCESSING"/>
    <property type="match status" value="1"/>
</dbReference>
<keyword evidence="9" id="KW-1185">Reference proteome</keyword>
<dbReference type="Proteomes" id="UP000290900">
    <property type="component" value="Unassembled WGS sequence"/>
</dbReference>
<protein>
    <recommendedName>
        <fullName evidence="1">Glucosidase 2 subunit beta</fullName>
    </recommendedName>
</protein>
<evidence type="ECO:0000256" key="6">
    <source>
        <dbReference type="SAM" id="SignalP"/>
    </source>
</evidence>
<evidence type="ECO:0000256" key="1">
    <source>
        <dbReference type="ARBA" id="ARBA00022387"/>
    </source>
</evidence>
<dbReference type="InterPro" id="IPR044865">
    <property type="entry name" value="MRH_dom"/>
</dbReference>
<feature type="signal peptide" evidence="6">
    <location>
        <begin position="1"/>
        <end position="20"/>
    </location>
</feature>
<dbReference type="GO" id="GO:0017177">
    <property type="term" value="C:glucosidase II complex"/>
    <property type="evidence" value="ECO:0007669"/>
    <property type="project" value="TreeGrafter"/>
</dbReference>
<dbReference type="OrthoDB" id="28322at2759"/>
<keyword evidence="4" id="KW-1015">Disulfide bond</keyword>
<dbReference type="Gene3D" id="4.10.400.10">
    <property type="entry name" value="Low-density Lipoprotein Receptor"/>
    <property type="match status" value="1"/>
</dbReference>
<dbReference type="GO" id="GO:0006491">
    <property type="term" value="P:N-glycan processing"/>
    <property type="evidence" value="ECO:0007669"/>
    <property type="project" value="TreeGrafter"/>
</dbReference>
<dbReference type="InterPro" id="IPR009011">
    <property type="entry name" value="Man6P_isomerase_rcpt-bd_dom_sf"/>
</dbReference>
<dbReference type="SUPFAM" id="SSF50911">
    <property type="entry name" value="Mannose 6-phosphate receptor domain"/>
    <property type="match status" value="1"/>
</dbReference>